<dbReference type="Proteomes" id="UP001212602">
    <property type="component" value="Unassembled WGS sequence"/>
</dbReference>
<evidence type="ECO:0008006" key="3">
    <source>
        <dbReference type="Google" id="ProtNLM"/>
    </source>
</evidence>
<name>A0AAE3N6S7_9BURK</name>
<protein>
    <recommendedName>
        <fullName evidence="3">Pilus assembly protein PilX</fullName>
    </recommendedName>
</protein>
<dbReference type="RefSeq" id="WP_271426257.1">
    <property type="nucleotide sequence ID" value="NZ_JAQIPB010000001.1"/>
</dbReference>
<dbReference type="EMBL" id="JAQIPB010000001">
    <property type="protein sequence ID" value="MDA7414987.1"/>
    <property type="molecule type" value="Genomic_DNA"/>
</dbReference>
<accession>A0AAE3N6S7</accession>
<gene>
    <name evidence="1" type="ORF">PGB34_01295</name>
</gene>
<evidence type="ECO:0000313" key="1">
    <source>
        <dbReference type="EMBL" id="MDA7414987.1"/>
    </source>
</evidence>
<proteinExistence type="predicted"/>
<evidence type="ECO:0000313" key="2">
    <source>
        <dbReference type="Proteomes" id="UP001212602"/>
    </source>
</evidence>
<keyword evidence="2" id="KW-1185">Reference proteome</keyword>
<dbReference type="AlphaFoldDB" id="A0AAE3N6S7"/>
<organism evidence="1 2">
    <name type="scientific">Xenophilus arseniciresistens</name>
    <dbReference type="NCBI Taxonomy" id="1283306"/>
    <lineage>
        <taxon>Bacteria</taxon>
        <taxon>Pseudomonadati</taxon>
        <taxon>Pseudomonadota</taxon>
        <taxon>Betaproteobacteria</taxon>
        <taxon>Burkholderiales</taxon>
        <taxon>Comamonadaceae</taxon>
        <taxon>Xenophilus</taxon>
    </lineage>
</organism>
<reference evidence="1" key="1">
    <citation type="submission" date="2023-01" db="EMBL/GenBank/DDBJ databases">
        <title>Xenophilus mangrovi sp. nov., isolated from soil of Mangrove nature reserve.</title>
        <authorList>
            <person name="Xu S."/>
            <person name="Liu Z."/>
            <person name="Xu Y."/>
        </authorList>
    </citation>
    <scope>NUCLEOTIDE SEQUENCE</scope>
    <source>
        <strain evidence="1">YW8</strain>
    </source>
</reference>
<comment type="caution">
    <text evidence="1">The sequence shown here is derived from an EMBL/GenBank/DDBJ whole genome shotgun (WGS) entry which is preliminary data.</text>
</comment>
<sequence>MSTRAFLPSSHSHRRQRGAALLFTLVALVILLAGGVAVVRSMNSNLDNAGNLAFRRDLINQGEEAVVKALNESFPAGAAAAGTALTSKNYSPVPLDTNDQGIPLALLSDTEFVKYGVASNDITGRDGVKVRYVIERLCTIATESASVQGLQNCVAFSRASGGGSGHLADGAKAPVDPVYRVSARVTGPRNTQVFIQSALTRPESL</sequence>